<evidence type="ECO:0000256" key="1">
    <source>
        <dbReference type="SAM" id="MobiDB-lite"/>
    </source>
</evidence>
<protein>
    <submittedName>
        <fullName evidence="2">Uncharacterized protein</fullName>
    </submittedName>
</protein>
<reference evidence="2" key="1">
    <citation type="submission" date="2023-08" db="EMBL/GenBank/DDBJ databases">
        <title>Black Yeasts Isolated from many extreme environments.</title>
        <authorList>
            <person name="Coleine C."/>
            <person name="Stajich J.E."/>
            <person name="Selbmann L."/>
        </authorList>
    </citation>
    <scope>NUCLEOTIDE SEQUENCE</scope>
    <source>
        <strain evidence="2">CCFEE 5810</strain>
    </source>
</reference>
<evidence type="ECO:0000313" key="3">
    <source>
        <dbReference type="Proteomes" id="UP001310594"/>
    </source>
</evidence>
<dbReference type="EMBL" id="JAVRQU010000025">
    <property type="protein sequence ID" value="KAK5690356.1"/>
    <property type="molecule type" value="Genomic_DNA"/>
</dbReference>
<accession>A0AAN7VR05</accession>
<evidence type="ECO:0000313" key="2">
    <source>
        <dbReference type="EMBL" id="KAK5690356.1"/>
    </source>
</evidence>
<proteinExistence type="predicted"/>
<dbReference type="Proteomes" id="UP001310594">
    <property type="component" value="Unassembled WGS sequence"/>
</dbReference>
<gene>
    <name evidence="2" type="ORF">LTR97_012224</name>
</gene>
<feature type="region of interest" description="Disordered" evidence="1">
    <location>
        <begin position="38"/>
        <end position="72"/>
    </location>
</feature>
<dbReference type="AlphaFoldDB" id="A0AAN7VR05"/>
<comment type="caution">
    <text evidence="2">The sequence shown here is derived from an EMBL/GenBank/DDBJ whole genome shotgun (WGS) entry which is preliminary data.</text>
</comment>
<sequence length="144" mass="16802">MQLGQDRERARTDLKLHFSRFPKVRAHHGGSVDVVAEPTESEVSGLASTYSLQRREREKKEEREWDEKAEREREANHELVYKMMLFELETDYRYFQRNFENTCADFAAAKGVRGQKRSRALSAAKTTYKGRTALDRSPFPDPES</sequence>
<organism evidence="2 3">
    <name type="scientific">Elasticomyces elasticus</name>
    <dbReference type="NCBI Taxonomy" id="574655"/>
    <lineage>
        <taxon>Eukaryota</taxon>
        <taxon>Fungi</taxon>
        <taxon>Dikarya</taxon>
        <taxon>Ascomycota</taxon>
        <taxon>Pezizomycotina</taxon>
        <taxon>Dothideomycetes</taxon>
        <taxon>Dothideomycetidae</taxon>
        <taxon>Mycosphaerellales</taxon>
        <taxon>Teratosphaeriaceae</taxon>
        <taxon>Elasticomyces</taxon>
    </lineage>
</organism>
<name>A0AAN7VR05_9PEZI</name>
<feature type="compositionally biased region" description="Basic and acidic residues" evidence="1">
    <location>
        <begin position="53"/>
        <end position="72"/>
    </location>
</feature>
<feature type="region of interest" description="Disordered" evidence="1">
    <location>
        <begin position="115"/>
        <end position="144"/>
    </location>
</feature>